<feature type="domain" description="DUF8212" evidence="2">
    <location>
        <begin position="246"/>
        <end position="280"/>
    </location>
</feature>
<reference evidence="3" key="1">
    <citation type="journal article" date="2020" name="Stud. Mycol.">
        <title>101 Dothideomycetes genomes: a test case for predicting lifestyles and emergence of pathogens.</title>
        <authorList>
            <person name="Haridas S."/>
            <person name="Albert R."/>
            <person name="Binder M."/>
            <person name="Bloem J."/>
            <person name="Labutti K."/>
            <person name="Salamov A."/>
            <person name="Andreopoulos B."/>
            <person name="Baker S."/>
            <person name="Barry K."/>
            <person name="Bills G."/>
            <person name="Bluhm B."/>
            <person name="Cannon C."/>
            <person name="Castanera R."/>
            <person name="Culley D."/>
            <person name="Daum C."/>
            <person name="Ezra D."/>
            <person name="Gonzalez J."/>
            <person name="Henrissat B."/>
            <person name="Kuo A."/>
            <person name="Liang C."/>
            <person name="Lipzen A."/>
            <person name="Lutzoni F."/>
            <person name="Magnuson J."/>
            <person name="Mondo S."/>
            <person name="Nolan M."/>
            <person name="Ohm R."/>
            <person name="Pangilinan J."/>
            <person name="Park H.-J."/>
            <person name="Ramirez L."/>
            <person name="Alfaro M."/>
            <person name="Sun H."/>
            <person name="Tritt A."/>
            <person name="Yoshinaga Y."/>
            <person name="Zwiers L.-H."/>
            <person name="Turgeon B."/>
            <person name="Goodwin S."/>
            <person name="Spatafora J."/>
            <person name="Crous P."/>
            <person name="Grigoriev I."/>
        </authorList>
    </citation>
    <scope>NUCLEOTIDE SEQUENCE</scope>
    <source>
        <strain evidence="3">CBS 125425</strain>
    </source>
</reference>
<dbReference type="Pfam" id="PF06985">
    <property type="entry name" value="HET"/>
    <property type="match status" value="1"/>
</dbReference>
<dbReference type="InterPro" id="IPR010730">
    <property type="entry name" value="HET"/>
</dbReference>
<evidence type="ECO:0000313" key="4">
    <source>
        <dbReference type="Proteomes" id="UP000799444"/>
    </source>
</evidence>
<evidence type="ECO:0000259" key="1">
    <source>
        <dbReference type="Pfam" id="PF06985"/>
    </source>
</evidence>
<keyword evidence="4" id="KW-1185">Reference proteome</keyword>
<proteinExistence type="predicted"/>
<protein>
    <submittedName>
        <fullName evidence="3">HET-domain-containing protein</fullName>
    </submittedName>
</protein>
<dbReference type="PANTHER" id="PTHR10622:SF10">
    <property type="entry name" value="HET DOMAIN-CONTAINING PROTEIN"/>
    <property type="match status" value="1"/>
</dbReference>
<dbReference type="PANTHER" id="PTHR10622">
    <property type="entry name" value="HET DOMAIN-CONTAINING PROTEIN"/>
    <property type="match status" value="1"/>
</dbReference>
<accession>A0A9P4QTT8</accession>
<organism evidence="3 4">
    <name type="scientific">Polyplosphaeria fusca</name>
    <dbReference type="NCBI Taxonomy" id="682080"/>
    <lineage>
        <taxon>Eukaryota</taxon>
        <taxon>Fungi</taxon>
        <taxon>Dikarya</taxon>
        <taxon>Ascomycota</taxon>
        <taxon>Pezizomycotina</taxon>
        <taxon>Dothideomycetes</taxon>
        <taxon>Pleosporomycetidae</taxon>
        <taxon>Pleosporales</taxon>
        <taxon>Tetraplosphaeriaceae</taxon>
        <taxon>Polyplosphaeria</taxon>
    </lineage>
</organism>
<evidence type="ECO:0000259" key="2">
    <source>
        <dbReference type="Pfam" id="PF26640"/>
    </source>
</evidence>
<evidence type="ECO:0000313" key="3">
    <source>
        <dbReference type="EMBL" id="KAF2733667.1"/>
    </source>
</evidence>
<comment type="caution">
    <text evidence="3">The sequence shown here is derived from an EMBL/GenBank/DDBJ whole genome shotgun (WGS) entry which is preliminary data.</text>
</comment>
<feature type="domain" description="Heterokaryon incompatibility" evidence="1">
    <location>
        <begin position="22"/>
        <end position="162"/>
    </location>
</feature>
<dbReference type="AlphaFoldDB" id="A0A9P4QTT8"/>
<dbReference type="OrthoDB" id="674604at2759"/>
<dbReference type="EMBL" id="ML996158">
    <property type="protein sequence ID" value="KAF2733667.1"/>
    <property type="molecule type" value="Genomic_DNA"/>
</dbReference>
<dbReference type="InterPro" id="IPR058525">
    <property type="entry name" value="DUF8212"/>
</dbReference>
<gene>
    <name evidence="3" type="ORF">EJ04DRAFT_577477</name>
</gene>
<dbReference type="Proteomes" id="UP000799444">
    <property type="component" value="Unassembled WGS sequence"/>
</dbReference>
<dbReference type="Pfam" id="PF26640">
    <property type="entry name" value="DUF8212"/>
    <property type="match status" value="1"/>
</dbReference>
<sequence length="618" mass="70786">MRFLHTRELTFHEFHGNKIPEYAILSHTWGDEEVTHQEMMNLNNVVRAKSGFAKISQFLVEARDRYYNYAWIDTCCIDKGSSAELTEAINSMYNWYRNAGTCFVHISDVHSNECEIINASTVDESYPGQSELLRRLLISPKLIFPRRLKESRWFRRGFTLQELVASRHRRFFSRDWKEIQVTIEHLASITSIPQRVLRFGLTDDICVAQKMCWASTRETTRTEDIAYCLLGIFDVNMPLLYGEGAKAFLRLQEEIIRRSDDETIFLWRESNAKPHACRGLLARHPSEYAHCANMTRHHGLPTEPLPYSLTNTGLQMSLRLVPVQESLFGSDVSHLERLALTHDPKQLFVPILHCGQNDDINQIVSIILLKIGHSGNHFTRISPDHVGRLDVRYLLDKSSGQHEKKLGYEIISSDPISAENFYCVPLIQHIYISQPLRSGNIRLNQGVSGFLFDTDESVDVDYTNKCEGMTPWANNILDSLPMRSGCCGALHVKYRPQPFTSLNLHLIIGITRKPGNHQNFLWGLAFSKCLGRDKIGDCDQYLPPNTALFEKVLPIMYRERLIAKVELTAFFIKTAMDQAARVDLQDSQKVLGARVDLQENQKVLGSLSLEPNMDEELD</sequence>
<name>A0A9P4QTT8_9PLEO</name>